<feature type="chain" id="PRO_5046357439" evidence="1">
    <location>
        <begin position="22"/>
        <end position="176"/>
    </location>
</feature>
<dbReference type="EMBL" id="JBEWZI010000021">
    <property type="protein sequence ID" value="MET7015713.1"/>
    <property type="molecule type" value="Genomic_DNA"/>
</dbReference>
<dbReference type="PROSITE" id="PS51257">
    <property type="entry name" value="PROKAR_LIPOPROTEIN"/>
    <property type="match status" value="1"/>
</dbReference>
<protein>
    <submittedName>
        <fullName evidence="2">DUF3833 domain-containing protein</fullName>
    </submittedName>
</protein>
<organism evidence="2 3">
    <name type="scientific">Uliginosibacterium flavum</name>
    <dbReference type="NCBI Taxonomy" id="1396831"/>
    <lineage>
        <taxon>Bacteria</taxon>
        <taxon>Pseudomonadati</taxon>
        <taxon>Pseudomonadota</taxon>
        <taxon>Betaproteobacteria</taxon>
        <taxon>Rhodocyclales</taxon>
        <taxon>Zoogloeaceae</taxon>
        <taxon>Uliginosibacterium</taxon>
    </lineage>
</organism>
<dbReference type="Pfam" id="PF12915">
    <property type="entry name" value="DUF3833"/>
    <property type="match status" value="1"/>
</dbReference>
<keyword evidence="1" id="KW-0732">Signal</keyword>
<evidence type="ECO:0000313" key="2">
    <source>
        <dbReference type="EMBL" id="MET7015713.1"/>
    </source>
</evidence>
<reference evidence="2 3" key="1">
    <citation type="submission" date="2024-07" db="EMBL/GenBank/DDBJ databases">
        <title>Uliginosibacterium flavum JJ3220;KACC:17644.</title>
        <authorList>
            <person name="Kim M.K."/>
        </authorList>
    </citation>
    <scope>NUCLEOTIDE SEQUENCE [LARGE SCALE GENOMIC DNA]</scope>
    <source>
        <strain evidence="2 3">KACC:17644</strain>
    </source>
</reference>
<evidence type="ECO:0000256" key="1">
    <source>
        <dbReference type="SAM" id="SignalP"/>
    </source>
</evidence>
<gene>
    <name evidence="2" type="ORF">ABXR19_16095</name>
</gene>
<accession>A0ABV2TP52</accession>
<evidence type="ECO:0000313" key="3">
    <source>
        <dbReference type="Proteomes" id="UP001549691"/>
    </source>
</evidence>
<sequence length="176" mass="20061">MKKYLLAWCAALVLLSGCASVEVTDYKAEQPALDLRKYFNGKLDAWGMFQDRSGKVIKRFHVAMIATWQGDVGTLDERFTYSDGTTQTRIWTLTRQPDGNYIGRADDVVGEARGELSGNALRWRYVMALPVDGKVYNVDFDDWMFLIDDKVMLNRSFMSKFGIDLGQVTLTFTKQD</sequence>
<feature type="signal peptide" evidence="1">
    <location>
        <begin position="1"/>
        <end position="21"/>
    </location>
</feature>
<dbReference type="RefSeq" id="WP_354602170.1">
    <property type="nucleotide sequence ID" value="NZ_JBEWZI010000021.1"/>
</dbReference>
<proteinExistence type="predicted"/>
<dbReference type="InterPro" id="IPR024409">
    <property type="entry name" value="DUF3833"/>
</dbReference>
<keyword evidence="3" id="KW-1185">Reference proteome</keyword>
<dbReference type="Proteomes" id="UP001549691">
    <property type="component" value="Unassembled WGS sequence"/>
</dbReference>
<comment type="caution">
    <text evidence="2">The sequence shown here is derived from an EMBL/GenBank/DDBJ whole genome shotgun (WGS) entry which is preliminary data.</text>
</comment>
<name>A0ABV2TP52_9RHOO</name>